<reference evidence="10" key="2">
    <citation type="submission" date="2015-06" db="UniProtKB">
        <authorList>
            <consortium name="EnsemblPlants"/>
        </authorList>
    </citation>
    <scope>IDENTIFICATION</scope>
</reference>
<feature type="compositionally biased region" description="Basic and acidic residues" evidence="5">
    <location>
        <begin position="1995"/>
        <end position="2004"/>
    </location>
</feature>
<feature type="compositionally biased region" description="Polar residues" evidence="5">
    <location>
        <begin position="2186"/>
        <end position="2197"/>
    </location>
</feature>
<feature type="domain" description="DNA2/NAM7 helicase helicase" evidence="7">
    <location>
        <begin position="1281"/>
        <end position="1645"/>
    </location>
</feature>
<dbReference type="InterPro" id="IPR047187">
    <property type="entry name" value="SF1_C_Upf1"/>
</dbReference>
<dbReference type="InterPro" id="IPR024481">
    <property type="entry name" value="Helicase_Sen1_N"/>
</dbReference>
<dbReference type="GO" id="GO:0005694">
    <property type="term" value="C:chromosome"/>
    <property type="evidence" value="ECO:0007669"/>
    <property type="project" value="UniProtKB-ARBA"/>
</dbReference>
<dbReference type="Pfam" id="PF13087">
    <property type="entry name" value="AAA_12"/>
    <property type="match status" value="1"/>
</dbReference>
<dbReference type="CDD" id="cd18042">
    <property type="entry name" value="DEXXQc_SETX"/>
    <property type="match status" value="1"/>
</dbReference>
<reference evidence="11" key="1">
    <citation type="submission" date="2013-06" db="EMBL/GenBank/DDBJ databases">
        <authorList>
            <person name="Zhao Q."/>
        </authorList>
    </citation>
    <scope>NUCLEOTIDE SEQUENCE</scope>
    <source>
        <strain evidence="11">cv. W1943</strain>
    </source>
</reference>
<dbReference type="FunFam" id="3.40.50.300:FF:000326">
    <property type="entry name" value="P-loop containing nucleoside triphosphate hydrolase"/>
    <property type="match status" value="1"/>
</dbReference>
<evidence type="ECO:0000259" key="8">
    <source>
        <dbReference type="Pfam" id="PF13087"/>
    </source>
</evidence>
<dbReference type="Proteomes" id="UP000008022">
    <property type="component" value="Unassembled WGS sequence"/>
</dbReference>
<keyword evidence="2" id="KW-0378">Hydrolase</keyword>
<dbReference type="PANTHER" id="PTHR10887:SF495">
    <property type="entry name" value="HELICASE SENATAXIN ISOFORM X1-RELATED"/>
    <property type="match status" value="1"/>
</dbReference>
<dbReference type="Gramene" id="ORUFI09G16360.1">
    <property type="protein sequence ID" value="ORUFI09G16360.1"/>
    <property type="gene ID" value="ORUFI09G16360"/>
</dbReference>
<feature type="compositionally biased region" description="Low complexity" evidence="5">
    <location>
        <begin position="2209"/>
        <end position="2224"/>
    </location>
</feature>
<dbReference type="Pfam" id="PF23576">
    <property type="entry name" value="SEN1_barrel"/>
    <property type="match status" value="1"/>
</dbReference>
<feature type="domain" description="Helicase Sen1 N-terminal" evidence="6">
    <location>
        <begin position="96"/>
        <end position="344"/>
    </location>
</feature>
<evidence type="ECO:0000259" key="7">
    <source>
        <dbReference type="Pfam" id="PF13086"/>
    </source>
</evidence>
<dbReference type="EnsemblPlants" id="ORUFI09G16360.1">
    <property type="protein sequence ID" value="ORUFI09G16360.1"/>
    <property type="gene ID" value="ORUFI09G16360"/>
</dbReference>
<dbReference type="PANTHER" id="PTHR10887">
    <property type="entry name" value="DNA2/NAM7 HELICASE FAMILY"/>
    <property type="match status" value="1"/>
</dbReference>
<evidence type="ECO:0000256" key="3">
    <source>
        <dbReference type="ARBA" id="ARBA00022806"/>
    </source>
</evidence>
<keyword evidence="11" id="KW-1185">Reference proteome</keyword>
<dbReference type="Pfam" id="PF13086">
    <property type="entry name" value="AAA_11"/>
    <property type="match status" value="1"/>
</dbReference>
<protein>
    <submittedName>
        <fullName evidence="10">Uncharacterized protein</fullName>
    </submittedName>
</protein>
<evidence type="ECO:0000313" key="11">
    <source>
        <dbReference type="Proteomes" id="UP000008022"/>
    </source>
</evidence>
<keyword evidence="1" id="KW-0547">Nucleotide-binding</keyword>
<evidence type="ECO:0000256" key="5">
    <source>
        <dbReference type="SAM" id="MobiDB-lite"/>
    </source>
</evidence>
<proteinExistence type="predicted"/>
<dbReference type="GO" id="GO:0004386">
    <property type="term" value="F:helicase activity"/>
    <property type="evidence" value="ECO:0007669"/>
    <property type="project" value="UniProtKB-KW"/>
</dbReference>
<evidence type="ECO:0000259" key="6">
    <source>
        <dbReference type="Pfam" id="PF12726"/>
    </source>
</evidence>
<keyword evidence="3" id="KW-0347">Helicase</keyword>
<dbReference type="Gene3D" id="3.40.50.300">
    <property type="entry name" value="P-loop containing nucleotide triphosphate hydrolases"/>
    <property type="match status" value="2"/>
</dbReference>
<feature type="region of interest" description="Disordered" evidence="5">
    <location>
        <begin position="952"/>
        <end position="976"/>
    </location>
</feature>
<evidence type="ECO:0000256" key="1">
    <source>
        <dbReference type="ARBA" id="ARBA00022741"/>
    </source>
</evidence>
<feature type="region of interest" description="Disordered" evidence="5">
    <location>
        <begin position="816"/>
        <end position="841"/>
    </location>
</feature>
<feature type="compositionally biased region" description="Basic and acidic residues" evidence="5">
    <location>
        <begin position="1950"/>
        <end position="1987"/>
    </location>
</feature>
<keyword evidence="4" id="KW-0067">ATP-binding</keyword>
<sequence length="2281" mass="254872">MAMAARRVQLADRWRGIQEAEEADDDGGGGEPSAARQRRLNQAKEEWFSHCFNFLGSLPKEEHIWCGYADIMGPFLETFLGYFDDQEENSPPRTIWKRISEELNVCAQCVCEHHQAQKDFDSEYRSGVDALLKVLRLLDEERVTEHLRQMNAKAQLKEDKPSCHDAEVSIMFEVLMYPILLDDLSLANQFQTFIERIDEIFEVSLSTNQQYPGVYALLFFKSCKARAIGLRLARSMGKLRKAVDLDPLQPLLQKYINFLEAEVLPSTSESPRPRVQLKRADIWLGFKSLLGFLDAPAFEDGILERYPIFLNIVLNHVSDDRSDLSCAVSCLKASFEMLGCKLWLRTTLSPNSLEALQDGDHEKQRRNILYFLLYQVTRSSNFSSLMRKTATKIALLIVQRGYTMNPPCPASECLEPSELPMAFSKAVFWALSHISVLEPGVSTESSVPVNDWLSSHAGEVLPTFSWQVPNGADDGGVGKECINTLKVSQSCTLLLKIFKRFAIHVIMQIEQRGLLKQWAWESMMAESLILTLVDHNDNLRQVGRAVLELASQGRGLTSGLQFLCSSASSLTATFLGLRYAVQSVETKSVLADFPSLHHLFFVICKLLKDVVVQQPSVALQAKPFEGGFLRQSFSNVSVNLPQHSVDIISWEKFSTLLSGALWPFIFTCLRKGDDLINTKQCQISCVRLLELVPLVYERVSSYSSAKSCGVPTMVLDPTDITWLFHLINWGKSSLLVIIRHWKQCMLSLIKILKGSLGGTVQHYIEDLGSIISHDAVNIDELSEKISDLKLALSKEASAKSERRVVAGVSMFTEPIAGIPSPATQTAQERNTGRDNVETMKSSRSTCTEHIILLSDSEENSLTADVSGEDVLSSVKDSDGSGTSDMQKEVEHSEPRMPTEDRHVSLKQQICSPASDIVASSKPVSKDRSIIAAKEGLGRAKIPTVPVNTNDTSLLPKKIKPPASTISQPSRSNLSSGAEKFKSIFRDLSDDEDDPLEHALDSCRKPQIRLTKSCLLVPKRQVVQLPLSAEKRHTSGRPDASSRRLKPPKLDSWFKNILEMDYFAVVGLPSSEIIKKLALKEIPVCFDSQAQYVEIFQPLVLEEFKAQLQNAYVETPAEDMNCGSISILSVERVDEFLVVRGRPDKNDCLKSKNCMENDLILLSKDPLNSSGQQVHVLGKVDRRESDKTKALILVIKFFLSNENARLNKVKRLLVERSKWFLNRIMSMTPQVREFSALSSLNDIPVLPVILNPVSCKSIHHGSGKVHLDKLSHPMRKVLKSSYNDSQLEAVSIAIRSTSLKAKFDLSLIQGPPGTGKTRTIVAIVSALLSLHAANSSQRNESFASAEFNKPRPRLSQSVAVTRAWQDAALAKQLINDSQREVPTDRLSKGRVLVCAQSNAAVDELVSRLSEGLYDTDGKLYKPYIVRVGNAKTVHSNSVPFFIDTLVEQRLADELKKNNDSKSLSDTESSSSLRANLEKIVDRIRYYELRRKLLEADKTENDSLVPSEYETDEVSDDAIGAKLNFLYAQKRKVSAELATAHAREKKIADENRFLKHKVRKSILGEAEIVVTTLSGCGGDIYSVCSETASANKFVNFSEHALFDVVVIDEAAQALEPATLIPLQLLKSKGTKCIMVGDPKQLPATVMSGLASKFLYECSMFERLQRAGYPVIMLTKQYRMHPEISRFPSLHFYENKLLDGAQAADKSAPFHGHDCLGPYMFFDVADGREQCGKNAATQSLCNQFEAEAALEILGFLKNRYPSEFSCRKIGIITPYRSQLSLLRSRFNSFFGPEIVAEMEINTVDGFQGREVDILVLSTVRASNSSDSRHHTGEARSIGFVADVRRMNVALTRARFSLWIVGNAKTLQTNSHWASLLQNAKERNLFISVNRPYRSLFEKVRSHSEDIHGSRHTYYTSHCKKKESGKNSMTNSQKIDARPHKEHARHTVRTVETANERLPNDQAKRASRWDRKSPKAHEPFHRKSSKEKEPVIQDTDQDNAVRKEKEGEGLTIHNDNSLELANVIRQRELNKPVKPNIHTDAGKTLCNQDSLQNSEVRKDVNKKYDNGNVKGSQNHDTKATVMKIDASPPAQDMQKLIQKAKGARKFSEKPRFGNSSQVDSSVKHEATLESANKNGGACTPTNSEMKKMAGKAKKARRFSEHPRSGNSNKVDHSLPSFDEESSQMPELKENNLTATRQNHLTASRKRQREDIESLLSSALISSKKPSSKQGTAFSSVPKRPMGHQTVSSVPKRPMGHQVNCVGHDQACSQHMRQVHYPISGKKLGA</sequence>
<feature type="compositionally biased region" description="Basic and acidic residues" evidence="5">
    <location>
        <begin position="885"/>
        <end position="900"/>
    </location>
</feature>
<feature type="region of interest" description="Disordered" evidence="5">
    <location>
        <begin position="1908"/>
        <end position="2007"/>
    </location>
</feature>
<dbReference type="SUPFAM" id="SSF52540">
    <property type="entry name" value="P-loop containing nucleoside triphosphate hydrolases"/>
    <property type="match status" value="1"/>
</dbReference>
<evidence type="ECO:0000256" key="4">
    <source>
        <dbReference type="ARBA" id="ARBA00022840"/>
    </source>
</evidence>
<name>A0A0E0QT90_ORYRU</name>
<dbReference type="InterPro" id="IPR045055">
    <property type="entry name" value="DNA2/NAM7-like"/>
</dbReference>
<feature type="compositionally biased region" description="Polar residues" evidence="5">
    <location>
        <begin position="963"/>
        <end position="975"/>
    </location>
</feature>
<dbReference type="CDD" id="cd18808">
    <property type="entry name" value="SF1_C_Upf1"/>
    <property type="match status" value="1"/>
</dbReference>
<evidence type="ECO:0000259" key="9">
    <source>
        <dbReference type="Pfam" id="PF23576"/>
    </source>
</evidence>
<feature type="region of interest" description="Disordered" evidence="5">
    <location>
        <begin position="861"/>
        <end position="900"/>
    </location>
</feature>
<dbReference type="eggNOG" id="KOG1801">
    <property type="taxonomic scope" value="Eukaryota"/>
</dbReference>
<dbReference type="GO" id="GO:0005524">
    <property type="term" value="F:ATP binding"/>
    <property type="evidence" value="ECO:0007669"/>
    <property type="project" value="UniProtKB-KW"/>
</dbReference>
<feature type="region of interest" description="Disordered" evidence="5">
    <location>
        <begin position="20"/>
        <end position="39"/>
    </location>
</feature>
<dbReference type="InterPro" id="IPR056474">
    <property type="entry name" value="SEN1_barrel"/>
</dbReference>
<dbReference type="GO" id="GO:0016787">
    <property type="term" value="F:hydrolase activity"/>
    <property type="evidence" value="ECO:0007669"/>
    <property type="project" value="UniProtKB-KW"/>
</dbReference>
<evidence type="ECO:0000256" key="2">
    <source>
        <dbReference type="ARBA" id="ARBA00022801"/>
    </source>
</evidence>
<dbReference type="Pfam" id="PF12726">
    <property type="entry name" value="SEN1_N"/>
    <property type="match status" value="1"/>
</dbReference>
<dbReference type="STRING" id="4529.A0A0E0QT90"/>
<accession>A0A0E0QT90</accession>
<dbReference type="InterPro" id="IPR041677">
    <property type="entry name" value="DNA2/NAM7_AAA_11"/>
</dbReference>
<feature type="region of interest" description="Disordered" evidence="5">
    <location>
        <begin position="2096"/>
        <end position="2248"/>
    </location>
</feature>
<feature type="domain" description="Helicase SEN1 beta-barrel" evidence="9">
    <location>
        <begin position="1118"/>
        <end position="1223"/>
    </location>
</feature>
<feature type="compositionally biased region" description="Polar residues" evidence="5">
    <location>
        <begin position="2125"/>
        <end position="2139"/>
    </location>
</feature>
<dbReference type="InterPro" id="IPR041679">
    <property type="entry name" value="DNA2/NAM7-like_C"/>
</dbReference>
<evidence type="ECO:0000313" key="10">
    <source>
        <dbReference type="EnsemblPlants" id="ORUFI09G16360.1"/>
    </source>
</evidence>
<dbReference type="OMA" id="HSEDIHG"/>
<organism evidence="10 11">
    <name type="scientific">Oryza rufipogon</name>
    <name type="common">Brownbeard rice</name>
    <name type="synonym">Asian wild rice</name>
    <dbReference type="NCBI Taxonomy" id="4529"/>
    <lineage>
        <taxon>Eukaryota</taxon>
        <taxon>Viridiplantae</taxon>
        <taxon>Streptophyta</taxon>
        <taxon>Embryophyta</taxon>
        <taxon>Tracheophyta</taxon>
        <taxon>Spermatophyta</taxon>
        <taxon>Magnoliopsida</taxon>
        <taxon>Liliopsida</taxon>
        <taxon>Poales</taxon>
        <taxon>Poaceae</taxon>
        <taxon>BOP clade</taxon>
        <taxon>Oryzoideae</taxon>
        <taxon>Oryzeae</taxon>
        <taxon>Oryzinae</taxon>
        <taxon>Oryza</taxon>
    </lineage>
</organism>
<feature type="domain" description="DNA2/NAM7 helicase-like C-terminal" evidence="8">
    <location>
        <begin position="1653"/>
        <end position="1861"/>
    </location>
</feature>
<dbReference type="InterPro" id="IPR027417">
    <property type="entry name" value="P-loop_NTPase"/>
</dbReference>